<dbReference type="EMBL" id="LWGR01000013">
    <property type="protein sequence ID" value="KZM70887.1"/>
    <property type="molecule type" value="Genomic_DNA"/>
</dbReference>
<gene>
    <name evidence="2" type="ORF">AWN90_40900</name>
</gene>
<dbReference type="Pfam" id="PF12680">
    <property type="entry name" value="SnoaL_2"/>
    <property type="match status" value="1"/>
</dbReference>
<evidence type="ECO:0000313" key="2">
    <source>
        <dbReference type="EMBL" id="KZM70887.1"/>
    </source>
</evidence>
<dbReference type="Gene3D" id="3.10.450.50">
    <property type="match status" value="1"/>
</dbReference>
<dbReference type="SUPFAM" id="SSF54427">
    <property type="entry name" value="NTF2-like"/>
    <property type="match status" value="1"/>
</dbReference>
<dbReference type="Proteomes" id="UP000076512">
    <property type="component" value="Unassembled WGS sequence"/>
</dbReference>
<proteinExistence type="predicted"/>
<accession>A0A164JZS0</accession>
<name>A0A164JZS0_9NOCA</name>
<reference evidence="2 3" key="1">
    <citation type="submission" date="2016-04" db="EMBL/GenBank/DDBJ databases">
        <authorList>
            <person name="Evans L.H."/>
            <person name="Alamgir A."/>
            <person name="Owens N."/>
            <person name="Weber N.D."/>
            <person name="Virtaneva K."/>
            <person name="Barbian K."/>
            <person name="Babar A."/>
            <person name="Rosenke K."/>
        </authorList>
    </citation>
    <scope>NUCLEOTIDE SEQUENCE [LARGE SCALE GENOMIC DNA]</scope>
    <source>
        <strain evidence="2 3">IFM 0406</strain>
    </source>
</reference>
<organism evidence="2 3">
    <name type="scientific">Nocardia terpenica</name>
    <dbReference type="NCBI Taxonomy" id="455432"/>
    <lineage>
        <taxon>Bacteria</taxon>
        <taxon>Bacillati</taxon>
        <taxon>Actinomycetota</taxon>
        <taxon>Actinomycetes</taxon>
        <taxon>Mycobacteriales</taxon>
        <taxon>Nocardiaceae</taxon>
        <taxon>Nocardia</taxon>
    </lineage>
</organism>
<protein>
    <recommendedName>
        <fullName evidence="1">SnoaL-like domain-containing protein</fullName>
    </recommendedName>
</protein>
<dbReference type="RefSeq" id="WP_067594673.1">
    <property type="nucleotide sequence ID" value="NZ_JABMCZ010000003.1"/>
</dbReference>
<dbReference type="OrthoDB" id="513614at2"/>
<evidence type="ECO:0000259" key="1">
    <source>
        <dbReference type="Pfam" id="PF12680"/>
    </source>
</evidence>
<dbReference type="InterPro" id="IPR037401">
    <property type="entry name" value="SnoaL-like"/>
</dbReference>
<sequence length="125" mass="14465">MTLTRQHVHQVVDTYIQAWTQQDPDLIVTIFTPDATYHERVLNEPIRAAEGIRAYWKSKVVESQANITCTLLNLYVDGETAICEWEATFDDIVQGNRKRMREVALLEFEGPLIASLREYWASTHI</sequence>
<evidence type="ECO:0000313" key="3">
    <source>
        <dbReference type="Proteomes" id="UP000076512"/>
    </source>
</evidence>
<dbReference type="AlphaFoldDB" id="A0A164JZS0"/>
<comment type="caution">
    <text evidence="2">The sequence shown here is derived from an EMBL/GenBank/DDBJ whole genome shotgun (WGS) entry which is preliminary data.</text>
</comment>
<feature type="domain" description="SnoaL-like" evidence="1">
    <location>
        <begin position="12"/>
        <end position="115"/>
    </location>
</feature>
<keyword evidence="3" id="KW-1185">Reference proteome</keyword>
<dbReference type="InterPro" id="IPR032710">
    <property type="entry name" value="NTF2-like_dom_sf"/>
</dbReference>